<dbReference type="PROSITE" id="PS00374">
    <property type="entry name" value="MGMT"/>
    <property type="match status" value="1"/>
</dbReference>
<dbReference type="Gene3D" id="3.30.160.70">
    <property type="entry name" value="Methylated DNA-protein cysteine methyltransferase domain"/>
    <property type="match status" value="1"/>
</dbReference>
<keyword evidence="5 9" id="KW-0808">Transferase</keyword>
<dbReference type="Gene3D" id="1.10.10.10">
    <property type="entry name" value="Winged helix-like DNA-binding domain superfamily/Winged helix DNA-binding domain"/>
    <property type="match status" value="1"/>
</dbReference>
<gene>
    <name evidence="11" type="ORF">SAMN05216258_11252</name>
</gene>
<comment type="catalytic activity">
    <reaction evidence="1 9">
        <text>a 4-O-methyl-thymidine in DNA + L-cysteinyl-[protein] = a thymidine in DNA + S-methyl-L-cysteinyl-[protein]</text>
        <dbReference type="Rhea" id="RHEA:53428"/>
        <dbReference type="Rhea" id="RHEA-COMP:10131"/>
        <dbReference type="Rhea" id="RHEA-COMP:10132"/>
        <dbReference type="Rhea" id="RHEA-COMP:13555"/>
        <dbReference type="Rhea" id="RHEA-COMP:13556"/>
        <dbReference type="ChEBI" id="CHEBI:29950"/>
        <dbReference type="ChEBI" id="CHEBI:82612"/>
        <dbReference type="ChEBI" id="CHEBI:137386"/>
        <dbReference type="ChEBI" id="CHEBI:137387"/>
        <dbReference type="EC" id="2.1.1.63"/>
    </reaction>
</comment>
<evidence type="ECO:0000256" key="1">
    <source>
        <dbReference type="ARBA" id="ARBA00001286"/>
    </source>
</evidence>
<evidence type="ECO:0000259" key="10">
    <source>
        <dbReference type="Pfam" id="PF01035"/>
    </source>
</evidence>
<dbReference type="InterPro" id="IPR023546">
    <property type="entry name" value="MGMT"/>
</dbReference>
<comment type="similarity">
    <text evidence="2 9">Belongs to the MGMT family.</text>
</comment>
<keyword evidence="3 9" id="KW-0963">Cytoplasm</keyword>
<dbReference type="OrthoDB" id="9802228at2"/>
<sequence length="214" mass="22507">MVQIRPSDPHARRPTEAEFAAARAEASAHLDPPGTEAAALAAWIESPLGPLLAVADDQALRLLEFPERAVLTAEFRRLRAALGPVREGRSAMLERAAATVEAFFADPAAPVDLPLAPLGTAFQLSVWAALREIPSGATRSYAQVAARIGRPTATRAVAAANGANPIAVLIPCHRVIGADGTLTGYGGGLWRKRALLAHESPLAPAPHHQEELPL</sequence>
<evidence type="ECO:0000256" key="9">
    <source>
        <dbReference type="HAMAP-Rule" id="MF_00772"/>
    </source>
</evidence>
<proteinExistence type="inferred from homology"/>
<dbReference type="GO" id="GO:0003908">
    <property type="term" value="F:methylated-DNA-[protein]-cysteine S-methyltransferase activity"/>
    <property type="evidence" value="ECO:0007669"/>
    <property type="project" value="UniProtKB-UniRule"/>
</dbReference>
<dbReference type="PANTHER" id="PTHR10815">
    <property type="entry name" value="METHYLATED-DNA--PROTEIN-CYSTEINE METHYLTRANSFERASE"/>
    <property type="match status" value="1"/>
</dbReference>
<feature type="domain" description="Methylated-DNA-[protein]-cysteine S-methyltransferase DNA binding" evidence="10">
    <location>
        <begin position="121"/>
        <end position="200"/>
    </location>
</feature>
<evidence type="ECO:0000256" key="2">
    <source>
        <dbReference type="ARBA" id="ARBA00008711"/>
    </source>
</evidence>
<comment type="function">
    <text evidence="9">Involved in the cellular defense against the biological effects of O6-methylguanine (O6-MeG) and O4-methylthymine (O4-MeT) in DNA. Repairs the methylated nucleobase in DNA by stoichiometrically transferring the methyl group to a cysteine residue in the enzyme. This is a suicide reaction: the enzyme is irreversibly inactivated.</text>
</comment>
<name>A0A1I3MZ14_9RHOB</name>
<keyword evidence="12" id="KW-1185">Reference proteome</keyword>
<dbReference type="GO" id="GO:0032259">
    <property type="term" value="P:methylation"/>
    <property type="evidence" value="ECO:0007669"/>
    <property type="project" value="UniProtKB-KW"/>
</dbReference>
<feature type="active site" description="Nucleophile; methyl group acceptor" evidence="9">
    <location>
        <position position="172"/>
    </location>
</feature>
<dbReference type="AlphaFoldDB" id="A0A1I3MZ14"/>
<evidence type="ECO:0000256" key="5">
    <source>
        <dbReference type="ARBA" id="ARBA00022679"/>
    </source>
</evidence>
<evidence type="ECO:0000256" key="3">
    <source>
        <dbReference type="ARBA" id="ARBA00022490"/>
    </source>
</evidence>
<protein>
    <recommendedName>
        <fullName evidence="9">Methylated-DNA--protein-cysteine methyltransferase</fullName>
        <ecNumber evidence="9">2.1.1.63</ecNumber>
    </recommendedName>
    <alternativeName>
        <fullName evidence="9">6-O-methylguanine-DNA methyltransferase</fullName>
        <shortName evidence="9">MGMT</shortName>
    </alternativeName>
    <alternativeName>
        <fullName evidence="9">O-6-methylguanine-DNA-alkyltransferase</fullName>
    </alternativeName>
</protein>
<evidence type="ECO:0000256" key="8">
    <source>
        <dbReference type="ARBA" id="ARBA00049348"/>
    </source>
</evidence>
<evidence type="ECO:0000313" key="12">
    <source>
        <dbReference type="Proteomes" id="UP000199377"/>
    </source>
</evidence>
<dbReference type="STRING" id="1114924.SAMN05216258_11252"/>
<dbReference type="HAMAP" id="MF_00772">
    <property type="entry name" value="OGT"/>
    <property type="match status" value="1"/>
</dbReference>
<keyword evidence="6 9" id="KW-0227">DNA damage</keyword>
<dbReference type="InterPro" id="IPR036388">
    <property type="entry name" value="WH-like_DNA-bd_sf"/>
</dbReference>
<dbReference type="FunFam" id="1.10.10.10:FF:000214">
    <property type="entry name" value="Methylated-DNA--protein-cysteine methyltransferase"/>
    <property type="match status" value="1"/>
</dbReference>
<dbReference type="InterPro" id="IPR014048">
    <property type="entry name" value="MethylDNA_cys_MeTrfase_DNA-bd"/>
</dbReference>
<dbReference type="InterPro" id="IPR001497">
    <property type="entry name" value="MethylDNA_cys_MeTrfase_AS"/>
</dbReference>
<organism evidence="11 12">
    <name type="scientific">Albimonas pacifica</name>
    <dbReference type="NCBI Taxonomy" id="1114924"/>
    <lineage>
        <taxon>Bacteria</taxon>
        <taxon>Pseudomonadati</taxon>
        <taxon>Pseudomonadota</taxon>
        <taxon>Alphaproteobacteria</taxon>
        <taxon>Rhodobacterales</taxon>
        <taxon>Paracoccaceae</taxon>
        <taxon>Albimonas</taxon>
    </lineage>
</organism>
<evidence type="ECO:0000313" key="11">
    <source>
        <dbReference type="EMBL" id="SFJ02162.1"/>
    </source>
</evidence>
<dbReference type="SUPFAM" id="SSF53155">
    <property type="entry name" value="Methylated DNA-protein cysteine methyltransferase domain"/>
    <property type="match status" value="1"/>
</dbReference>
<dbReference type="NCBIfam" id="TIGR00589">
    <property type="entry name" value="ogt"/>
    <property type="match status" value="1"/>
</dbReference>
<dbReference type="InterPro" id="IPR036217">
    <property type="entry name" value="MethylDNA_cys_MeTrfase_DNAb"/>
</dbReference>
<dbReference type="InterPro" id="IPR036631">
    <property type="entry name" value="MGMT_N_sf"/>
</dbReference>
<evidence type="ECO:0000256" key="6">
    <source>
        <dbReference type="ARBA" id="ARBA00022763"/>
    </source>
</evidence>
<dbReference type="RefSeq" id="WP_092864471.1">
    <property type="nucleotide sequence ID" value="NZ_FOQH01000012.1"/>
</dbReference>
<evidence type="ECO:0000256" key="7">
    <source>
        <dbReference type="ARBA" id="ARBA00023204"/>
    </source>
</evidence>
<dbReference type="GO" id="GO:0005737">
    <property type="term" value="C:cytoplasm"/>
    <property type="evidence" value="ECO:0007669"/>
    <property type="project" value="UniProtKB-SubCell"/>
</dbReference>
<dbReference type="Pfam" id="PF01035">
    <property type="entry name" value="DNA_binding_1"/>
    <property type="match status" value="1"/>
</dbReference>
<dbReference type="EC" id="2.1.1.63" evidence="9"/>
<reference evidence="11 12" key="1">
    <citation type="submission" date="2016-10" db="EMBL/GenBank/DDBJ databases">
        <authorList>
            <person name="de Groot N.N."/>
        </authorList>
    </citation>
    <scope>NUCLEOTIDE SEQUENCE [LARGE SCALE GENOMIC DNA]</scope>
    <source>
        <strain evidence="11 12">CGMCC 1.11030</strain>
    </source>
</reference>
<dbReference type="PANTHER" id="PTHR10815:SF5">
    <property type="entry name" value="METHYLATED-DNA--PROTEIN-CYSTEINE METHYLTRANSFERASE"/>
    <property type="match status" value="1"/>
</dbReference>
<evidence type="ECO:0000256" key="4">
    <source>
        <dbReference type="ARBA" id="ARBA00022603"/>
    </source>
</evidence>
<accession>A0A1I3MZ14</accession>
<dbReference type="CDD" id="cd06445">
    <property type="entry name" value="ATase"/>
    <property type="match status" value="1"/>
</dbReference>
<comment type="miscellaneous">
    <text evidence="9">This enzyme catalyzes only one turnover and therefore is not strictly catalytic. According to one definition, an enzyme is a biocatalyst that acts repeatedly and over many reaction cycles.</text>
</comment>
<dbReference type="Proteomes" id="UP000199377">
    <property type="component" value="Unassembled WGS sequence"/>
</dbReference>
<dbReference type="GO" id="GO:0006307">
    <property type="term" value="P:DNA alkylation repair"/>
    <property type="evidence" value="ECO:0007669"/>
    <property type="project" value="UniProtKB-UniRule"/>
</dbReference>
<keyword evidence="4 9" id="KW-0489">Methyltransferase</keyword>
<dbReference type="SUPFAM" id="SSF46767">
    <property type="entry name" value="Methylated DNA-protein cysteine methyltransferase, C-terminal domain"/>
    <property type="match status" value="1"/>
</dbReference>
<keyword evidence="7 9" id="KW-0234">DNA repair</keyword>
<comment type="subcellular location">
    <subcellularLocation>
        <location evidence="9">Cytoplasm</location>
    </subcellularLocation>
</comment>
<dbReference type="EMBL" id="FOQH01000012">
    <property type="protein sequence ID" value="SFJ02162.1"/>
    <property type="molecule type" value="Genomic_DNA"/>
</dbReference>
<comment type="catalytic activity">
    <reaction evidence="8 9">
        <text>a 6-O-methyl-2'-deoxyguanosine in DNA + L-cysteinyl-[protein] = S-methyl-L-cysteinyl-[protein] + a 2'-deoxyguanosine in DNA</text>
        <dbReference type="Rhea" id="RHEA:24000"/>
        <dbReference type="Rhea" id="RHEA-COMP:10131"/>
        <dbReference type="Rhea" id="RHEA-COMP:10132"/>
        <dbReference type="Rhea" id="RHEA-COMP:11367"/>
        <dbReference type="Rhea" id="RHEA-COMP:11368"/>
        <dbReference type="ChEBI" id="CHEBI:29950"/>
        <dbReference type="ChEBI" id="CHEBI:82612"/>
        <dbReference type="ChEBI" id="CHEBI:85445"/>
        <dbReference type="ChEBI" id="CHEBI:85448"/>
        <dbReference type="EC" id="2.1.1.63"/>
    </reaction>
</comment>